<proteinExistence type="inferred from homology"/>
<dbReference type="EMBL" id="FOIR01000001">
    <property type="protein sequence ID" value="SEV86020.1"/>
    <property type="molecule type" value="Genomic_DNA"/>
</dbReference>
<evidence type="ECO:0000256" key="2">
    <source>
        <dbReference type="ARBA" id="ARBA00022723"/>
    </source>
</evidence>
<evidence type="ECO:0000256" key="3">
    <source>
        <dbReference type="PIRSR" id="PIRSR607837-1"/>
    </source>
</evidence>
<gene>
    <name evidence="4" type="ORF">SAMN05216290_0277</name>
</gene>
<dbReference type="Pfam" id="PF05163">
    <property type="entry name" value="DinB"/>
    <property type="match status" value="1"/>
</dbReference>
<keyword evidence="5" id="KW-1185">Reference proteome</keyword>
<sequence length="166" mass="19312">METQVATKQEMFISTEAMRTHWQGHRSLTRRVIEAFPEDKLFDFSIGGMRPFSELVMEVIDIADRGMDGLASGTWEEVQSFDHNGNMPKTKEDMLKLWDNVTEKIDAQWPSISSAHFQKVQVAFGQYENANYATLLYFVDNEIHHRGQGYVYLRALGIEPPFFWER</sequence>
<reference evidence="5" key="1">
    <citation type="submission" date="2016-10" db="EMBL/GenBank/DDBJ databases">
        <authorList>
            <person name="Varghese N."/>
            <person name="Submissions S."/>
        </authorList>
    </citation>
    <scope>NUCLEOTIDE SEQUENCE [LARGE SCALE GENOMIC DNA]</scope>
    <source>
        <strain evidence="5">CGMCC 1.12402</strain>
    </source>
</reference>
<name>A0A1I0ME44_9BACT</name>
<dbReference type="GO" id="GO:0046872">
    <property type="term" value="F:metal ion binding"/>
    <property type="evidence" value="ECO:0007669"/>
    <property type="project" value="UniProtKB-KW"/>
</dbReference>
<keyword evidence="2 3" id="KW-0479">Metal-binding</keyword>
<dbReference type="AlphaFoldDB" id="A0A1I0ME44"/>
<accession>A0A1I0ME44</accession>
<organism evidence="4 5">
    <name type="scientific">Roseivirga pacifica</name>
    <dbReference type="NCBI Taxonomy" id="1267423"/>
    <lineage>
        <taxon>Bacteria</taxon>
        <taxon>Pseudomonadati</taxon>
        <taxon>Bacteroidota</taxon>
        <taxon>Cytophagia</taxon>
        <taxon>Cytophagales</taxon>
        <taxon>Roseivirgaceae</taxon>
        <taxon>Roseivirga</taxon>
    </lineage>
</organism>
<comment type="similarity">
    <text evidence="1">Belongs to the DinB family.</text>
</comment>
<evidence type="ECO:0000313" key="5">
    <source>
        <dbReference type="Proteomes" id="UP000199437"/>
    </source>
</evidence>
<dbReference type="SUPFAM" id="SSF109854">
    <property type="entry name" value="DinB/YfiT-like putative metalloenzymes"/>
    <property type="match status" value="1"/>
</dbReference>
<evidence type="ECO:0000256" key="1">
    <source>
        <dbReference type="ARBA" id="ARBA00008635"/>
    </source>
</evidence>
<dbReference type="Proteomes" id="UP000199437">
    <property type="component" value="Unassembled WGS sequence"/>
</dbReference>
<protein>
    <submittedName>
        <fullName evidence="4">Uncharacterized damage-inducible protein DinB (Forms a four-helix bundle)</fullName>
    </submittedName>
</protein>
<dbReference type="InterPro" id="IPR007837">
    <property type="entry name" value="DinB"/>
</dbReference>
<feature type="binding site" evidence="3">
    <location>
        <position position="145"/>
    </location>
    <ligand>
        <name>a divalent metal cation</name>
        <dbReference type="ChEBI" id="CHEBI:60240"/>
    </ligand>
</feature>
<dbReference type="Gene3D" id="1.20.120.450">
    <property type="entry name" value="dinb family like domain"/>
    <property type="match status" value="1"/>
</dbReference>
<dbReference type="InterPro" id="IPR034660">
    <property type="entry name" value="DinB/YfiT-like"/>
</dbReference>
<dbReference type="RefSeq" id="WP_090256602.1">
    <property type="nucleotide sequence ID" value="NZ_FOIR01000001.1"/>
</dbReference>
<dbReference type="GeneID" id="99985040"/>
<dbReference type="OrthoDB" id="119432at2"/>
<dbReference type="STRING" id="1267423.SAMN05216290_0277"/>
<evidence type="ECO:0000313" key="4">
    <source>
        <dbReference type="EMBL" id="SEV86020.1"/>
    </source>
</evidence>